<dbReference type="SMART" id="SM01260">
    <property type="entry name" value="LANC_like"/>
    <property type="match status" value="1"/>
</dbReference>
<dbReference type="CDD" id="cd04791">
    <property type="entry name" value="LanC_SerThrkinase"/>
    <property type="match status" value="1"/>
</dbReference>
<feature type="binding site" evidence="9">
    <location>
        <position position="716"/>
    </location>
    <ligand>
        <name>Zn(2+)</name>
        <dbReference type="ChEBI" id="CHEBI:29105"/>
    </ligand>
</feature>
<protein>
    <recommendedName>
        <fullName evidence="1">non-specific serine/threonine protein kinase</fullName>
        <ecNumber evidence="1">2.7.11.1</ecNumber>
    </recommendedName>
</protein>
<dbReference type="NCBIfam" id="NF038150">
    <property type="entry name" value="lanthi_synth_IV"/>
    <property type="match status" value="1"/>
</dbReference>
<dbReference type="EC" id="2.7.11.1" evidence="1"/>
<dbReference type="EMBL" id="JACHJB010000001">
    <property type="protein sequence ID" value="MBB6345933.1"/>
    <property type="molecule type" value="Genomic_DNA"/>
</dbReference>
<evidence type="ECO:0000256" key="2">
    <source>
        <dbReference type="ARBA" id="ARBA00022527"/>
    </source>
</evidence>
<comment type="caution">
    <text evidence="12">The sequence shown here is derived from an EMBL/GenBank/DDBJ whole genome shotgun (WGS) entry which is preliminary data.</text>
</comment>
<accession>A0A7X0EVX1</accession>
<dbReference type="PANTHER" id="PTHR24363">
    <property type="entry name" value="SERINE/THREONINE PROTEIN KINASE"/>
    <property type="match status" value="1"/>
</dbReference>
<dbReference type="GO" id="GO:0004674">
    <property type="term" value="F:protein serine/threonine kinase activity"/>
    <property type="evidence" value="ECO:0007669"/>
    <property type="project" value="UniProtKB-KW"/>
</dbReference>
<comment type="catalytic activity">
    <reaction evidence="8">
        <text>L-seryl-[protein] + ATP = O-phospho-L-seryl-[protein] + ADP + H(+)</text>
        <dbReference type="Rhea" id="RHEA:17989"/>
        <dbReference type="Rhea" id="RHEA-COMP:9863"/>
        <dbReference type="Rhea" id="RHEA-COMP:11604"/>
        <dbReference type="ChEBI" id="CHEBI:15378"/>
        <dbReference type="ChEBI" id="CHEBI:29999"/>
        <dbReference type="ChEBI" id="CHEBI:30616"/>
        <dbReference type="ChEBI" id="CHEBI:83421"/>
        <dbReference type="ChEBI" id="CHEBI:456216"/>
        <dbReference type="EC" id="2.7.11.1"/>
    </reaction>
</comment>
<dbReference type="InterPro" id="IPR011009">
    <property type="entry name" value="Kinase-like_dom_sf"/>
</dbReference>
<sequence>MFKVARSAGTLMELNTGDVDAAAVGKAMTVYPEQDAVVELGHALADALSGLSAPRIVSDRRVRPDAPVYYRYAPFAPQYRVDENGDFELIVIGPDGEQLAGAAGPEFTCPPWATDPFRPDAAPSAAPPGKTGPEEDGTGGGRIVGGRYRVTSGVVRGPRGNVYRATDAAGRRVVVKEARAYVGENTEGWDLRMYLRNELRILQALRGVAGVPEPIDHFRHGDDEFLVMTDAGSRDLNRYVGEHGLFTEEPGTERDLGALAARLLEVLDAVHERGVVIRDLSPKNVVLGDDGRCTLIDFGNSRYDGLQLPGWSYGYSVPGQQSGRESVPADDYFSLGATLFFAATTMNPIMIDPDPARNVERTLMCLARMFPGGATGVRGLLPGLLSLDPGERTEAAAEIRATYGTARVAGAPSAARSSRWPLPATPKLTGELLSRALDHTLRECAAFAERLMAAPEDARRESPPVTNVYGGCAGVGMELLHHPEAKTVAGDLARWTARVMPPAKLPPSLYFGRTGTALFLTAARLTAVPELAEPAPVTLDGPQRADQAHGLAGIGSGHLALAAVEPAAGARHLAVAAECARLLVAGDVTDPDDAADAPPPPAGSGVAVETAYAHGEAGCADFLLSYHEATGDRAAGEAARERFAALAVRAEALVGELTGPDARPMGASWCQGMSGISGALAHAARVYGEDGYLELAERGARACLAVAPQAWVVSQCCGLAGIGEALIDLAMVTGDDGYWRGAEEVAELMLVRAGGEPSRPVFPGNDLDKPGHTWSTGAAGVLSFLRRLDRRSGTRLWTAGWRLPE</sequence>
<dbReference type="AlphaFoldDB" id="A0A7X0EVX1"/>
<evidence type="ECO:0000256" key="9">
    <source>
        <dbReference type="PIRSR" id="PIRSR607822-1"/>
    </source>
</evidence>
<dbReference type="PANTHER" id="PTHR24363:SF0">
    <property type="entry name" value="SERINE_THREONINE KINASE LIKE DOMAIN CONTAINING 1"/>
    <property type="match status" value="1"/>
</dbReference>
<evidence type="ECO:0000256" key="6">
    <source>
        <dbReference type="ARBA" id="ARBA00022840"/>
    </source>
</evidence>
<keyword evidence="9" id="KW-0479">Metal-binding</keyword>
<dbReference type="Pfam" id="PF05147">
    <property type="entry name" value="LANC_like"/>
    <property type="match status" value="1"/>
</dbReference>
<dbReference type="InterPro" id="IPR007822">
    <property type="entry name" value="LANC-like"/>
</dbReference>
<dbReference type="InterPro" id="IPR000719">
    <property type="entry name" value="Prot_kinase_dom"/>
</dbReference>
<keyword evidence="13" id="KW-1185">Reference proteome</keyword>
<keyword evidence="6" id="KW-0067">ATP-binding</keyword>
<evidence type="ECO:0000259" key="11">
    <source>
        <dbReference type="PROSITE" id="PS50011"/>
    </source>
</evidence>
<dbReference type="PROSITE" id="PS50011">
    <property type="entry name" value="PROTEIN_KINASE_DOM"/>
    <property type="match status" value="1"/>
</dbReference>
<dbReference type="Pfam" id="PF25816">
    <property type="entry name" value="RamC_N"/>
    <property type="match status" value="1"/>
</dbReference>
<dbReference type="PRINTS" id="PR01950">
    <property type="entry name" value="LANCSUPER"/>
</dbReference>
<proteinExistence type="predicted"/>
<dbReference type="Gene3D" id="1.50.10.10">
    <property type="match status" value="1"/>
</dbReference>
<dbReference type="GO" id="GO:0031179">
    <property type="term" value="P:peptide modification"/>
    <property type="evidence" value="ECO:0007669"/>
    <property type="project" value="InterPro"/>
</dbReference>
<keyword evidence="2" id="KW-0723">Serine/threonine-protein kinase</keyword>
<dbReference type="InterPro" id="IPR012341">
    <property type="entry name" value="6hp_glycosidase-like_sf"/>
</dbReference>
<dbReference type="GO" id="GO:0046872">
    <property type="term" value="F:metal ion binding"/>
    <property type="evidence" value="ECO:0007669"/>
    <property type="project" value="UniProtKB-KW"/>
</dbReference>
<feature type="region of interest" description="Disordered" evidence="10">
    <location>
        <begin position="114"/>
        <end position="144"/>
    </location>
</feature>
<dbReference type="Gene3D" id="3.30.200.20">
    <property type="entry name" value="Phosphorylase Kinase, domain 1"/>
    <property type="match status" value="1"/>
</dbReference>
<dbReference type="SUPFAM" id="SSF56112">
    <property type="entry name" value="Protein kinase-like (PK-like)"/>
    <property type="match status" value="1"/>
</dbReference>
<evidence type="ECO:0000256" key="7">
    <source>
        <dbReference type="ARBA" id="ARBA00047899"/>
    </source>
</evidence>
<dbReference type="SUPFAM" id="SSF158745">
    <property type="entry name" value="LanC-like"/>
    <property type="match status" value="1"/>
</dbReference>
<dbReference type="SMART" id="SM00220">
    <property type="entry name" value="S_TKc"/>
    <property type="match status" value="1"/>
</dbReference>
<evidence type="ECO:0000256" key="1">
    <source>
        <dbReference type="ARBA" id="ARBA00012513"/>
    </source>
</evidence>
<dbReference type="InterPro" id="IPR057929">
    <property type="entry name" value="RamC_N"/>
</dbReference>
<name>A0A7X0EVX1_9ACTN</name>
<evidence type="ECO:0000256" key="5">
    <source>
        <dbReference type="ARBA" id="ARBA00022777"/>
    </source>
</evidence>
<evidence type="ECO:0000256" key="8">
    <source>
        <dbReference type="ARBA" id="ARBA00048679"/>
    </source>
</evidence>
<dbReference type="InterPro" id="IPR058053">
    <property type="entry name" value="RamC_C"/>
</dbReference>
<dbReference type="Proteomes" id="UP000583800">
    <property type="component" value="Unassembled WGS sequence"/>
</dbReference>
<evidence type="ECO:0000313" key="12">
    <source>
        <dbReference type="EMBL" id="MBB6345933.1"/>
    </source>
</evidence>
<keyword evidence="3 12" id="KW-0808">Transferase</keyword>
<feature type="binding site" evidence="9">
    <location>
        <position position="670"/>
    </location>
    <ligand>
        <name>Zn(2+)</name>
        <dbReference type="ChEBI" id="CHEBI:29105"/>
    </ligand>
</feature>
<keyword evidence="5" id="KW-0418">Kinase</keyword>
<evidence type="ECO:0000256" key="3">
    <source>
        <dbReference type="ARBA" id="ARBA00022679"/>
    </source>
</evidence>
<dbReference type="Gene3D" id="1.10.510.10">
    <property type="entry name" value="Transferase(Phosphotransferase) domain 1"/>
    <property type="match status" value="1"/>
</dbReference>
<keyword evidence="4" id="KW-0547">Nucleotide-binding</keyword>
<organism evidence="12 13">
    <name type="scientific">Nonomuraea muscovyensis</name>
    <dbReference type="NCBI Taxonomy" id="1124761"/>
    <lineage>
        <taxon>Bacteria</taxon>
        <taxon>Bacillati</taxon>
        <taxon>Actinomycetota</taxon>
        <taxon>Actinomycetes</taxon>
        <taxon>Streptosporangiales</taxon>
        <taxon>Streptosporangiaceae</taxon>
        <taxon>Nonomuraea</taxon>
    </lineage>
</organism>
<evidence type="ECO:0000313" key="13">
    <source>
        <dbReference type="Proteomes" id="UP000583800"/>
    </source>
</evidence>
<reference evidence="12 13" key="1">
    <citation type="submission" date="2020-08" db="EMBL/GenBank/DDBJ databases">
        <title>Sequencing the genomes of 1000 actinobacteria strains.</title>
        <authorList>
            <person name="Klenk H.-P."/>
        </authorList>
    </citation>
    <scope>NUCLEOTIDE SEQUENCE [LARGE SCALE GENOMIC DNA]</scope>
    <source>
        <strain evidence="12 13">DSM 45913</strain>
    </source>
</reference>
<keyword evidence="9" id="KW-0862">Zinc</keyword>
<evidence type="ECO:0000256" key="4">
    <source>
        <dbReference type="ARBA" id="ARBA00022741"/>
    </source>
</evidence>
<feature type="domain" description="Protein kinase" evidence="11">
    <location>
        <begin position="148"/>
        <end position="404"/>
    </location>
</feature>
<gene>
    <name evidence="12" type="ORF">FHU36_002442</name>
</gene>
<dbReference type="GO" id="GO:0005524">
    <property type="term" value="F:ATP binding"/>
    <property type="evidence" value="ECO:0007669"/>
    <property type="project" value="UniProtKB-KW"/>
</dbReference>
<evidence type="ECO:0000256" key="10">
    <source>
        <dbReference type="SAM" id="MobiDB-lite"/>
    </source>
</evidence>
<dbReference type="GO" id="GO:0005975">
    <property type="term" value="P:carbohydrate metabolic process"/>
    <property type="evidence" value="ECO:0007669"/>
    <property type="project" value="InterPro"/>
</dbReference>
<dbReference type="Pfam" id="PF00069">
    <property type="entry name" value="Pkinase"/>
    <property type="match status" value="1"/>
</dbReference>
<comment type="catalytic activity">
    <reaction evidence="7">
        <text>L-threonyl-[protein] + ATP = O-phospho-L-threonyl-[protein] + ADP + H(+)</text>
        <dbReference type="Rhea" id="RHEA:46608"/>
        <dbReference type="Rhea" id="RHEA-COMP:11060"/>
        <dbReference type="Rhea" id="RHEA-COMP:11605"/>
        <dbReference type="ChEBI" id="CHEBI:15378"/>
        <dbReference type="ChEBI" id="CHEBI:30013"/>
        <dbReference type="ChEBI" id="CHEBI:30616"/>
        <dbReference type="ChEBI" id="CHEBI:61977"/>
        <dbReference type="ChEBI" id="CHEBI:456216"/>
        <dbReference type="EC" id="2.7.11.1"/>
    </reaction>
</comment>